<sequence length="614" mass="69785">MKSDELQGLRGVAVIAVVLFHLKVDYVGRGFLGVDVRLLPSFALLLFFITLSAPFVFIMDEVDTAVNEISLSMPFMINLKFAAETQNYWTKDKDFSSIVMHVWSLALEMQFYLLVPLIYWAVNRLEKHEHRLAAHSSILIASLLLHYLERSESRQFYLLHNRLWQFVAGFVVLELQEKIKDKRKLAPVSIAASIVLFWLLSGTSKPDTRSGHLLFRLATILCTSVIVLLAGIGGNRMLSMRWLVYAGDVSYILYLVHWPVIVLVHVWMMTMNSCAILLCLLISVPLSVLVHHCFEKPLLKRNFSDCFTISMSLYMVTLFAIATRAPQELSEMIIEYRQNGNSTLHALMQWNYREATTCCNSIPKVDCLHDDEAERWTDGHTNPKGTCIAQGNGTLSVLVLGNSVSISSFETVHRVLDGRYRTLRLFAREGCWMLFGTCPSFWDKVTVVVERMKPDVILITESQRLMNDRPGDASVLVQAQERIDYLSSHAKAVMVDAQYLIPDFAHSSAMAHYLARGWTNTSTMPGLSMSLEQQFALKRTAYDRITSLRGDNLVVNNITFAFCERIRGMCEGFNPSTLKAYTQTGVHVNSYGYELLEPIYRRSIEKVLEIANRT</sequence>
<dbReference type="OrthoDB" id="92766at2759"/>
<protein>
    <submittedName>
        <fullName evidence="1">Acyltransferase</fullName>
    </submittedName>
</protein>
<reference evidence="2" key="1">
    <citation type="journal article" date="2008" name="Nat. Genet.">
        <title>The Pristionchus pacificus genome provides a unique perspective on nematode lifestyle and parasitism.</title>
        <authorList>
            <person name="Dieterich C."/>
            <person name="Clifton S.W."/>
            <person name="Schuster L.N."/>
            <person name="Chinwalla A."/>
            <person name="Delehaunty K."/>
            <person name="Dinkelacker I."/>
            <person name="Fulton L."/>
            <person name="Fulton R."/>
            <person name="Godfrey J."/>
            <person name="Minx P."/>
            <person name="Mitreva M."/>
            <person name="Roeseler W."/>
            <person name="Tian H."/>
            <person name="Witte H."/>
            <person name="Yang S.P."/>
            <person name="Wilson R.K."/>
            <person name="Sommer R.J."/>
        </authorList>
    </citation>
    <scope>NUCLEOTIDE SEQUENCE [LARGE SCALE GENOMIC DNA]</scope>
    <source>
        <strain evidence="2">PS312</strain>
    </source>
</reference>
<organism evidence="1 2">
    <name type="scientific">Pristionchus pacificus</name>
    <name type="common">Parasitic nematode worm</name>
    <dbReference type="NCBI Taxonomy" id="54126"/>
    <lineage>
        <taxon>Eukaryota</taxon>
        <taxon>Metazoa</taxon>
        <taxon>Ecdysozoa</taxon>
        <taxon>Nematoda</taxon>
        <taxon>Chromadorea</taxon>
        <taxon>Rhabditida</taxon>
        <taxon>Rhabditina</taxon>
        <taxon>Diplogasteromorpha</taxon>
        <taxon>Diplogasteroidea</taxon>
        <taxon>Neodiplogasteridae</taxon>
        <taxon>Pristionchus</taxon>
    </lineage>
</organism>
<dbReference type="InterPro" id="IPR043968">
    <property type="entry name" value="SGNH"/>
</dbReference>
<dbReference type="Pfam" id="PF19040">
    <property type="entry name" value="SGNH"/>
    <property type="match status" value="1"/>
</dbReference>
<proteinExistence type="predicted"/>
<dbReference type="EnsemblMetazoa" id="PPA13659.1">
    <property type="protein sequence ID" value="PPA13659.1"/>
    <property type="gene ID" value="WBGene00103213"/>
</dbReference>
<name>A0A2A6BW48_PRIPA</name>
<reference evidence="1" key="2">
    <citation type="submission" date="2022-06" db="UniProtKB">
        <authorList>
            <consortium name="EnsemblMetazoa"/>
        </authorList>
    </citation>
    <scope>IDENTIFICATION</scope>
    <source>
        <strain evidence="1">PS312</strain>
    </source>
</reference>
<dbReference type="Pfam" id="PF01757">
    <property type="entry name" value="Acyl_transf_3"/>
    <property type="match status" value="1"/>
</dbReference>
<keyword evidence="2" id="KW-1185">Reference proteome</keyword>
<dbReference type="AlphaFoldDB" id="A0A2A6BW48"/>
<dbReference type="Proteomes" id="UP000005239">
    <property type="component" value="Unassembled WGS sequence"/>
</dbReference>
<dbReference type="PANTHER" id="PTHR23028">
    <property type="entry name" value="ACETYLTRANSFERASE"/>
    <property type="match status" value="1"/>
</dbReference>
<accession>A0A2A6BW48</accession>
<dbReference type="InterPro" id="IPR002656">
    <property type="entry name" value="Acyl_transf_3_dom"/>
</dbReference>
<dbReference type="GO" id="GO:0016020">
    <property type="term" value="C:membrane"/>
    <property type="evidence" value="ECO:0000318"/>
    <property type="project" value="GO_Central"/>
</dbReference>
<dbReference type="GO" id="GO:0000271">
    <property type="term" value="P:polysaccharide biosynthetic process"/>
    <property type="evidence" value="ECO:0000318"/>
    <property type="project" value="GO_Central"/>
</dbReference>
<gene>
    <name evidence="1" type="primary">WBGene00103213</name>
</gene>
<dbReference type="PANTHER" id="PTHR23028:SF53">
    <property type="entry name" value="ACYL_TRANSF_3 DOMAIN-CONTAINING PROTEIN"/>
    <property type="match status" value="1"/>
</dbReference>
<evidence type="ECO:0000313" key="2">
    <source>
        <dbReference type="Proteomes" id="UP000005239"/>
    </source>
</evidence>
<evidence type="ECO:0000313" key="1">
    <source>
        <dbReference type="EnsemblMetazoa" id="PPA13659.1"/>
    </source>
</evidence>
<dbReference type="InterPro" id="IPR050879">
    <property type="entry name" value="Acyltransferase_3"/>
</dbReference>
<dbReference type="GO" id="GO:0016747">
    <property type="term" value="F:acyltransferase activity, transferring groups other than amino-acyl groups"/>
    <property type="evidence" value="ECO:0007669"/>
    <property type="project" value="InterPro"/>
</dbReference>
<accession>A0A8R1YFM8</accession>